<evidence type="ECO:0000313" key="2">
    <source>
        <dbReference type="Proteomes" id="UP000000702"/>
    </source>
</evidence>
<dbReference type="Proteomes" id="UP000000702">
    <property type="component" value="Unassembled WGS sequence"/>
</dbReference>
<dbReference type="EMBL" id="CAEQ01001800">
    <property type="protein sequence ID" value="CCD15163.1"/>
    <property type="molecule type" value="Genomic_DNA"/>
</dbReference>
<evidence type="ECO:0000313" key="1">
    <source>
        <dbReference type="EMBL" id="CCD15163.1"/>
    </source>
</evidence>
<feature type="non-terminal residue" evidence="1">
    <location>
        <position position="293"/>
    </location>
</feature>
<comment type="caution">
    <text evidence="1">The sequence shown here is derived from an EMBL/GenBank/DDBJ whole genome shotgun (WGS) entry which is preliminary data.</text>
</comment>
<proteinExistence type="predicted"/>
<reference evidence="1 2" key="2">
    <citation type="journal article" date="2012" name="Proc. Natl. Acad. Sci. U.S.A.">
        <title>Antigenic diversity is generated by distinct evolutionary mechanisms in African trypanosome species.</title>
        <authorList>
            <person name="Jackson A.P."/>
            <person name="Berry A."/>
            <person name="Aslett M."/>
            <person name="Allison H.C."/>
            <person name="Burton P."/>
            <person name="Vavrova-Anderson J."/>
            <person name="Brown R."/>
            <person name="Browne H."/>
            <person name="Corton N."/>
            <person name="Hauser H."/>
            <person name="Gamble J."/>
            <person name="Gilderthorp R."/>
            <person name="Marcello L."/>
            <person name="McQuillan J."/>
            <person name="Otto T.D."/>
            <person name="Quail M.A."/>
            <person name="Sanders M.J."/>
            <person name="van Tonder A."/>
            <person name="Ginger M.L."/>
            <person name="Field M.C."/>
            <person name="Barry J.D."/>
            <person name="Hertz-Fowler C."/>
            <person name="Berriman M."/>
        </authorList>
    </citation>
    <scope>NUCLEOTIDE SEQUENCE [LARGE SCALE GENOMIC DNA]</scope>
    <source>
        <strain evidence="1 2">IL3000</strain>
    </source>
</reference>
<accession>F9WD15</accession>
<keyword evidence="2" id="KW-1185">Reference proteome</keyword>
<dbReference type="VEuPathDB" id="TriTrypDB:TcIL3000_0_57140"/>
<organism evidence="1 2">
    <name type="scientific">Trypanosoma congolense (strain IL3000)</name>
    <dbReference type="NCBI Taxonomy" id="1068625"/>
    <lineage>
        <taxon>Eukaryota</taxon>
        <taxon>Discoba</taxon>
        <taxon>Euglenozoa</taxon>
        <taxon>Kinetoplastea</taxon>
        <taxon>Metakinetoplastina</taxon>
        <taxon>Trypanosomatida</taxon>
        <taxon>Trypanosomatidae</taxon>
        <taxon>Trypanosoma</taxon>
        <taxon>Nannomonas</taxon>
    </lineage>
</organism>
<gene>
    <name evidence="1" type="ORF">TCIL3000_0_57140</name>
</gene>
<reference evidence="2" key="1">
    <citation type="submission" date="2011-07" db="EMBL/GenBank/DDBJ databases">
        <title>Divergent evolution of antigenic variation in African trypanosomes.</title>
        <authorList>
            <person name="Jackson A.P."/>
            <person name="Berry A."/>
            <person name="Allison H.C."/>
            <person name="Burton P."/>
            <person name="Anderson J."/>
            <person name="Aslett M."/>
            <person name="Brown R."/>
            <person name="Corton N."/>
            <person name="Harris D."/>
            <person name="Hauser H."/>
            <person name="Gamble J."/>
            <person name="Gilderthorp R."/>
            <person name="McQuillan J."/>
            <person name="Quail M.A."/>
            <person name="Sanders M."/>
            <person name="Van Tonder A."/>
            <person name="Ginger M.L."/>
            <person name="Donelson J.E."/>
            <person name="Field M.C."/>
            <person name="Barry J.D."/>
            <person name="Berriman M."/>
            <person name="Hertz-Fowler C."/>
        </authorList>
    </citation>
    <scope>NUCLEOTIDE SEQUENCE [LARGE SCALE GENOMIC DNA]</scope>
    <source>
        <strain evidence="2">IL3000</strain>
    </source>
</reference>
<dbReference type="AlphaFoldDB" id="F9WD15"/>
<sequence length="293" mass="33262">MKLCSALRFDSLRSVRRDIDFLFSPFKNNDSLHESLFRYVLQTQLRSGKTPQQRASLIRGTISLILDEARRRRCFSVALATLHLVVEHRDQLQLGVNDPAWARNAIAACTNAEERKTIEHALQQRFVGEVAENDRGKELQLSSQQNSQVLFSPLARSGEGSRDIVSNKRSLGEYSASAVESMQQHRLHTVTAPNASFSRYFLNQRLVQDELEVMELFRAMVGRRPATFRVHMSQMYGKATSEVLKGRQGVEPLRWLPEGCEAFILHDSPEVPHSVTLANRELLNSLFNEGLIS</sequence>
<name>F9WD15_TRYCI</name>
<protein>
    <submittedName>
        <fullName evidence="1">WGS project CAEQ00000000 data, annotated contig 2302</fullName>
    </submittedName>
</protein>